<reference evidence="1" key="1">
    <citation type="submission" date="2022-06" db="EMBL/GenBank/DDBJ databases">
        <title>Genome Sequence of Candolleomyces eurysporus.</title>
        <authorList>
            <person name="Buettner E."/>
        </authorList>
    </citation>
    <scope>NUCLEOTIDE SEQUENCE</scope>
    <source>
        <strain evidence="1">VTCC 930004</strain>
    </source>
</reference>
<evidence type="ECO:0000313" key="2">
    <source>
        <dbReference type="Proteomes" id="UP001140091"/>
    </source>
</evidence>
<dbReference type="OrthoDB" id="3515175at2759"/>
<gene>
    <name evidence="1" type="ORF">H1R20_g910</name>
</gene>
<organism evidence="1 2">
    <name type="scientific">Candolleomyces eurysporus</name>
    <dbReference type="NCBI Taxonomy" id="2828524"/>
    <lineage>
        <taxon>Eukaryota</taxon>
        <taxon>Fungi</taxon>
        <taxon>Dikarya</taxon>
        <taxon>Basidiomycota</taxon>
        <taxon>Agaricomycotina</taxon>
        <taxon>Agaricomycetes</taxon>
        <taxon>Agaricomycetidae</taxon>
        <taxon>Agaricales</taxon>
        <taxon>Agaricineae</taxon>
        <taxon>Psathyrellaceae</taxon>
        <taxon>Candolleomyces</taxon>
    </lineage>
</organism>
<dbReference type="EMBL" id="JANBPK010000151">
    <property type="protein sequence ID" value="KAJ2936186.1"/>
    <property type="molecule type" value="Genomic_DNA"/>
</dbReference>
<feature type="non-terminal residue" evidence="1">
    <location>
        <position position="1"/>
    </location>
</feature>
<name>A0A9W8MMK6_9AGAR</name>
<dbReference type="Proteomes" id="UP001140091">
    <property type="component" value="Unassembled WGS sequence"/>
</dbReference>
<sequence>MGERHQIFVVARVCIAPGKPRQYRCIAALHDQWCCGESPLRCVNSFKRLARVPENAALINEEIATYHERKEELPQRPCPYTSLLAESAFSVDLERKPPYLGSGVWNLDVGMGSSDEDNDDGITILDVTVPRNPAYCFVFLSEHGTEDDVPGMTPLTAAQYLRCYYPVPEASLDVSEMRLERDCLEDIANLDDMPLIPIATLANVWPREYAVANDELQDSDASSLETDTGTTQLVTYPTEIDAFRRQSVLSSEDMTRLKNTLKGAMHPDAVVDLSRFPLTADQILSVLEELGDFKRLDVSHSQAVDSRVFLHILKSYKRLRWINILHCPISMDDLKELMTNDRQRFRSIETILHPAFLTGKLPVDFPKAFLVTYILDSLRLPPYRHITLPFFSTDQLVQNIFDILSNTGDNSFQMPSLTIMASSHLAQGLNWSDRAIQLVPGRNLDDNSDSRYYLHEKEVYQLVVRANEFQGMAYGILTPLAPEQSEHTDSDVIEMDSFLKRLEEEGSPAADAAGVKRLLELCANTQLISMDHVTRKRYY</sequence>
<comment type="caution">
    <text evidence="1">The sequence shown here is derived from an EMBL/GenBank/DDBJ whole genome shotgun (WGS) entry which is preliminary data.</text>
</comment>
<accession>A0A9W8MMK6</accession>
<evidence type="ECO:0000313" key="1">
    <source>
        <dbReference type="EMBL" id="KAJ2936186.1"/>
    </source>
</evidence>
<dbReference type="AlphaFoldDB" id="A0A9W8MMK6"/>
<keyword evidence="2" id="KW-1185">Reference proteome</keyword>
<protein>
    <submittedName>
        <fullName evidence="1">Uncharacterized protein</fullName>
    </submittedName>
</protein>
<proteinExistence type="predicted"/>